<feature type="transmembrane region" description="Helical" evidence="12">
    <location>
        <begin position="232"/>
        <end position="250"/>
    </location>
</feature>
<keyword evidence="8 12" id="KW-1133">Transmembrane helix</keyword>
<dbReference type="GO" id="GO:0005793">
    <property type="term" value="C:endoplasmic reticulum-Golgi intermediate compartment"/>
    <property type="evidence" value="ECO:0007669"/>
    <property type="project" value="TreeGrafter"/>
</dbReference>
<keyword evidence="6" id="KW-0256">Endoplasmic reticulum</keyword>
<dbReference type="OMA" id="KAMMQMM"/>
<dbReference type="PANTHER" id="PTHR14083">
    <property type="entry name" value="YIP1 INTERACTING FACTOR HOMOLOG YIF1 PROTEIN"/>
    <property type="match status" value="1"/>
</dbReference>
<organism evidence="13 14">
    <name type="scientific">Eimeria tenella</name>
    <name type="common">Coccidian parasite</name>
    <dbReference type="NCBI Taxonomy" id="5802"/>
    <lineage>
        <taxon>Eukaryota</taxon>
        <taxon>Sar</taxon>
        <taxon>Alveolata</taxon>
        <taxon>Apicomplexa</taxon>
        <taxon>Conoidasida</taxon>
        <taxon>Coccidia</taxon>
        <taxon>Eucoccidiorida</taxon>
        <taxon>Eimeriorina</taxon>
        <taxon>Eimeriidae</taxon>
        <taxon>Eimeria</taxon>
    </lineage>
</organism>
<keyword evidence="7" id="KW-0653">Protein transport</keyword>
<evidence type="ECO:0000256" key="2">
    <source>
        <dbReference type="ARBA" id="ARBA00004653"/>
    </source>
</evidence>
<proteinExistence type="inferred from homology"/>
<dbReference type="GO" id="GO:0006888">
    <property type="term" value="P:endoplasmic reticulum to Golgi vesicle-mediated transport"/>
    <property type="evidence" value="ECO:0007669"/>
    <property type="project" value="InterPro"/>
</dbReference>
<evidence type="ECO:0000256" key="12">
    <source>
        <dbReference type="SAM" id="Phobius"/>
    </source>
</evidence>
<dbReference type="Proteomes" id="UP000030747">
    <property type="component" value="Unassembled WGS sequence"/>
</dbReference>
<reference evidence="13" key="2">
    <citation type="submission" date="2013-10" db="EMBL/GenBank/DDBJ databases">
        <authorList>
            <person name="Aslett M."/>
        </authorList>
    </citation>
    <scope>NUCLEOTIDE SEQUENCE [LARGE SCALE GENOMIC DNA]</scope>
    <source>
        <strain evidence="13">Houghton</strain>
    </source>
</reference>
<evidence type="ECO:0000256" key="4">
    <source>
        <dbReference type="ARBA" id="ARBA00022448"/>
    </source>
</evidence>
<sequence>MDLYPRGGHPIGERAPYGSRPPAMPMRPLSSVGSADMGGGAPPSAAEGPQGDPATSWAPTPARGADYRHRGSFGGPAYGAPMGGPPSVGAPGGPFNPSVAHAGGVWSSPFGQGAPPRSDAPPTEQGPPQVSGSGGPSAEQQVMNMVLHSVADNLTVQAEKHVSMLQQQFPSFLLSLRPYFSVSQSYVRLRLGQLLFPFRALFMKDSSSRMTVAASSDISSGASAPYTPERDLYIPLMALTTFVLLVGIQTGTQGTFYPELLGSTFSLALCLLLGEVGLLKLVLYITGAASAAAADLLCFCGYKYVNVALLLLLRILLDALEASRASANAVSADEFSSEEPAAAAAAANSRPLLFICLFVYLSCCAAAELFVLLKRSDAAGKEARAAYLQGGTARGSCASYVIAITACMQIPLCWFLLPCKVFSS</sequence>
<evidence type="ECO:0000256" key="10">
    <source>
        <dbReference type="ARBA" id="ARBA00023136"/>
    </source>
</evidence>
<dbReference type="RefSeq" id="XP_013233924.1">
    <property type="nucleotide sequence ID" value="XM_013378470.1"/>
</dbReference>
<dbReference type="GO" id="GO:0000139">
    <property type="term" value="C:Golgi membrane"/>
    <property type="evidence" value="ECO:0007669"/>
    <property type="project" value="UniProtKB-SubCell"/>
</dbReference>
<evidence type="ECO:0000256" key="1">
    <source>
        <dbReference type="ARBA" id="ARBA00004477"/>
    </source>
</evidence>
<feature type="transmembrane region" description="Helical" evidence="12">
    <location>
        <begin position="352"/>
        <end position="373"/>
    </location>
</feature>
<dbReference type="GO" id="GO:0030134">
    <property type="term" value="C:COPII-coated ER to Golgi transport vesicle"/>
    <property type="evidence" value="ECO:0007669"/>
    <property type="project" value="TreeGrafter"/>
</dbReference>
<evidence type="ECO:0000256" key="5">
    <source>
        <dbReference type="ARBA" id="ARBA00022692"/>
    </source>
</evidence>
<dbReference type="GeneID" id="25255675"/>
<dbReference type="VEuPathDB" id="ToxoDB:ETH2_1211000"/>
<accession>U6L3I1</accession>
<dbReference type="PANTHER" id="PTHR14083:SF0">
    <property type="entry name" value="YIP1D-INTERACTING FACTOR 1, ISOFORM C"/>
    <property type="match status" value="1"/>
</dbReference>
<protein>
    <submittedName>
        <fullName evidence="13">Uncharacterized protein</fullName>
    </submittedName>
</protein>
<gene>
    <name evidence="13" type="ORF">ETH_00033045</name>
</gene>
<evidence type="ECO:0000256" key="7">
    <source>
        <dbReference type="ARBA" id="ARBA00022927"/>
    </source>
</evidence>
<evidence type="ECO:0000313" key="13">
    <source>
        <dbReference type="EMBL" id="CDJ43174.1"/>
    </source>
</evidence>
<dbReference type="VEuPathDB" id="ToxoDB:ETH_00033045"/>
<dbReference type="AlphaFoldDB" id="U6L3I1"/>
<feature type="transmembrane region" description="Helical" evidence="12">
    <location>
        <begin position="256"/>
        <end position="274"/>
    </location>
</feature>
<evidence type="ECO:0000256" key="8">
    <source>
        <dbReference type="ARBA" id="ARBA00022989"/>
    </source>
</evidence>
<evidence type="ECO:0000256" key="9">
    <source>
        <dbReference type="ARBA" id="ARBA00023034"/>
    </source>
</evidence>
<feature type="transmembrane region" description="Helical" evidence="12">
    <location>
        <begin position="397"/>
        <end position="417"/>
    </location>
</feature>
<evidence type="ECO:0000256" key="6">
    <source>
        <dbReference type="ARBA" id="ARBA00022824"/>
    </source>
</evidence>
<keyword evidence="4" id="KW-0813">Transport</keyword>
<dbReference type="GO" id="GO:0005789">
    <property type="term" value="C:endoplasmic reticulum membrane"/>
    <property type="evidence" value="ECO:0007669"/>
    <property type="project" value="UniProtKB-SubCell"/>
</dbReference>
<dbReference type="EMBL" id="HG675757">
    <property type="protein sequence ID" value="CDJ43174.1"/>
    <property type="molecule type" value="Genomic_DNA"/>
</dbReference>
<dbReference type="GO" id="GO:0015031">
    <property type="term" value="P:protein transport"/>
    <property type="evidence" value="ECO:0007669"/>
    <property type="project" value="UniProtKB-KW"/>
</dbReference>
<comment type="subcellular location">
    <subcellularLocation>
        <location evidence="1">Endoplasmic reticulum membrane</location>
        <topology evidence="1">Multi-pass membrane protein</topology>
    </subcellularLocation>
    <subcellularLocation>
        <location evidence="2">Golgi apparatus membrane</location>
        <topology evidence="2">Multi-pass membrane protein</topology>
    </subcellularLocation>
</comment>
<dbReference type="OrthoDB" id="354401at2759"/>
<evidence type="ECO:0000256" key="3">
    <source>
        <dbReference type="ARBA" id="ARBA00009727"/>
    </source>
</evidence>
<evidence type="ECO:0000313" key="14">
    <source>
        <dbReference type="Proteomes" id="UP000030747"/>
    </source>
</evidence>
<feature type="compositionally biased region" description="Low complexity" evidence="11">
    <location>
        <begin position="42"/>
        <end position="51"/>
    </location>
</feature>
<evidence type="ECO:0000256" key="11">
    <source>
        <dbReference type="SAM" id="MobiDB-lite"/>
    </source>
</evidence>
<keyword evidence="10 12" id="KW-0472">Membrane</keyword>
<name>U6L3I1_EIMTE</name>
<keyword evidence="9" id="KW-0333">Golgi apparatus</keyword>
<reference evidence="13" key="1">
    <citation type="submission" date="2013-10" db="EMBL/GenBank/DDBJ databases">
        <title>Genomic analysis of the causative agents of coccidiosis in chickens.</title>
        <authorList>
            <person name="Reid A.J."/>
            <person name="Blake D."/>
            <person name="Billington K."/>
            <person name="Browne H."/>
            <person name="Dunn M."/>
            <person name="Hung S."/>
            <person name="Kawahara F."/>
            <person name="Miranda-Saavedra D."/>
            <person name="Mourier T."/>
            <person name="Nagra H."/>
            <person name="Otto T.D."/>
            <person name="Rawlings N."/>
            <person name="Sanchez A."/>
            <person name="Sanders M."/>
            <person name="Subramaniam C."/>
            <person name="Tay Y."/>
            <person name="Dear P."/>
            <person name="Doerig C."/>
            <person name="Gruber A."/>
            <person name="Parkinson J."/>
            <person name="Shirley M."/>
            <person name="Wan K.L."/>
            <person name="Berriman M."/>
            <person name="Tomley F."/>
            <person name="Pain A."/>
        </authorList>
    </citation>
    <scope>NUCLEOTIDE SEQUENCE [LARGE SCALE GENOMIC DNA]</scope>
    <source>
        <strain evidence="13">Houghton</strain>
    </source>
</reference>
<feature type="region of interest" description="Disordered" evidence="11">
    <location>
        <begin position="1"/>
        <end position="138"/>
    </location>
</feature>
<keyword evidence="5 12" id="KW-0812">Transmembrane</keyword>
<dbReference type="InterPro" id="IPR005578">
    <property type="entry name" value="Yif1_fam"/>
</dbReference>
<comment type="similarity">
    <text evidence="3">Belongs to the YIF1 family.</text>
</comment>
<dbReference type="Pfam" id="PF03878">
    <property type="entry name" value="YIF1"/>
    <property type="match status" value="1"/>
</dbReference>
<keyword evidence="14" id="KW-1185">Reference proteome</keyword>